<proteinExistence type="predicted"/>
<dbReference type="EMBL" id="AHEF01000038">
    <property type="protein sequence ID" value="EOP91556.1"/>
    <property type="molecule type" value="Genomic_DNA"/>
</dbReference>
<comment type="caution">
    <text evidence="1">The sequence shown here is derived from an EMBL/GenBank/DDBJ whole genome shotgun (WGS) entry which is preliminary data.</text>
</comment>
<evidence type="ECO:0000313" key="2">
    <source>
        <dbReference type="Proteomes" id="UP000014009"/>
    </source>
</evidence>
<accession>A0A9W5QWK7</accession>
<sequence length="65" mass="7380">MNCSNIGLIQADISRKTFLRNKKKLKTHLDTCKVCQKSVLEISKINLGENIILAKKSIHSSQKIR</sequence>
<evidence type="ECO:0008006" key="3">
    <source>
        <dbReference type="Google" id="ProtNLM"/>
    </source>
</evidence>
<name>A0A9W5QWK7_BACCE</name>
<dbReference type="AlphaFoldDB" id="A0A9W5QWK7"/>
<reference evidence="1 2" key="1">
    <citation type="submission" date="2012-12" db="EMBL/GenBank/DDBJ databases">
        <title>The Genome Sequence of Bacillus cereus HuB4-4.</title>
        <authorList>
            <consortium name="The Broad Institute Genome Sequencing Platform"/>
            <consortium name="The Broad Institute Genome Sequencing Center for Infectious Disease"/>
            <person name="Feldgarden M."/>
            <person name="Van der Auwera G.A."/>
            <person name="Mahillon J."/>
            <person name="Duprez V."/>
            <person name="Timmery S."/>
            <person name="Mattelet C."/>
            <person name="Dierick K."/>
            <person name="Sun M."/>
            <person name="Yu Z."/>
            <person name="Zhu L."/>
            <person name="Hu X."/>
            <person name="Shank E.B."/>
            <person name="Swiecicka I."/>
            <person name="Hansen B.M."/>
            <person name="Andrup L."/>
            <person name="Walker B."/>
            <person name="Young S.K."/>
            <person name="Zeng Q."/>
            <person name="Gargeya S."/>
            <person name="Fitzgerald M."/>
            <person name="Haas B."/>
            <person name="Abouelleil A."/>
            <person name="Alvarado L."/>
            <person name="Arachchi H.M."/>
            <person name="Berlin A.M."/>
            <person name="Chapman S.B."/>
            <person name="Dewar J."/>
            <person name="Goldberg J."/>
            <person name="Griggs A."/>
            <person name="Gujja S."/>
            <person name="Hansen M."/>
            <person name="Howarth C."/>
            <person name="Imamovic A."/>
            <person name="Larimer J."/>
            <person name="McCowan C."/>
            <person name="Murphy C."/>
            <person name="Neiman D."/>
            <person name="Pearson M."/>
            <person name="Priest M."/>
            <person name="Roberts A."/>
            <person name="Saif S."/>
            <person name="Shea T."/>
            <person name="Sisk P."/>
            <person name="Sykes S."/>
            <person name="Wortman J."/>
            <person name="Nusbaum C."/>
            <person name="Birren B."/>
        </authorList>
    </citation>
    <scope>NUCLEOTIDE SEQUENCE [LARGE SCALE GENOMIC DNA]</scope>
    <source>
        <strain evidence="1 2">HuB4-4</strain>
    </source>
</reference>
<protein>
    <recommendedName>
        <fullName evidence="3">Zf-HC2 domain-containing protein</fullName>
    </recommendedName>
</protein>
<evidence type="ECO:0000313" key="1">
    <source>
        <dbReference type="EMBL" id="EOP91556.1"/>
    </source>
</evidence>
<gene>
    <name evidence="1" type="ORF">IGM_01970</name>
</gene>
<organism evidence="1 2">
    <name type="scientific">Bacillus cereus HuB4-4</name>
    <dbReference type="NCBI Taxonomy" id="1053211"/>
    <lineage>
        <taxon>Bacteria</taxon>
        <taxon>Bacillati</taxon>
        <taxon>Bacillota</taxon>
        <taxon>Bacilli</taxon>
        <taxon>Bacillales</taxon>
        <taxon>Bacillaceae</taxon>
        <taxon>Bacillus</taxon>
        <taxon>Bacillus cereus group</taxon>
    </lineage>
</organism>
<dbReference type="Proteomes" id="UP000014009">
    <property type="component" value="Unassembled WGS sequence"/>
</dbReference>